<comment type="caution">
    <text evidence="2">The sequence shown here is derived from an EMBL/GenBank/DDBJ whole genome shotgun (WGS) entry which is preliminary data.</text>
</comment>
<dbReference type="EMBL" id="JARIHO010000014">
    <property type="protein sequence ID" value="KAJ7350536.1"/>
    <property type="molecule type" value="Genomic_DNA"/>
</dbReference>
<feature type="compositionally biased region" description="Polar residues" evidence="1">
    <location>
        <begin position="219"/>
        <end position="228"/>
    </location>
</feature>
<proteinExistence type="predicted"/>
<organism evidence="2 3">
    <name type="scientific">Mycena albidolilacea</name>
    <dbReference type="NCBI Taxonomy" id="1033008"/>
    <lineage>
        <taxon>Eukaryota</taxon>
        <taxon>Fungi</taxon>
        <taxon>Dikarya</taxon>
        <taxon>Basidiomycota</taxon>
        <taxon>Agaricomycotina</taxon>
        <taxon>Agaricomycetes</taxon>
        <taxon>Agaricomycetidae</taxon>
        <taxon>Agaricales</taxon>
        <taxon>Marasmiineae</taxon>
        <taxon>Mycenaceae</taxon>
        <taxon>Mycena</taxon>
    </lineage>
</organism>
<keyword evidence="3" id="KW-1185">Reference proteome</keyword>
<protein>
    <submittedName>
        <fullName evidence="2">Uncharacterized protein</fullName>
    </submittedName>
</protein>
<accession>A0AAD7A745</accession>
<feature type="compositionally biased region" description="Polar residues" evidence="1">
    <location>
        <begin position="177"/>
        <end position="187"/>
    </location>
</feature>
<evidence type="ECO:0000313" key="3">
    <source>
        <dbReference type="Proteomes" id="UP001218218"/>
    </source>
</evidence>
<sequence>MNQSNKRFHSLHQGILPRIGLLRTYLASTMFLSFRPFQSFYHRIRTIMSLDPLPAPPVVNAAMRKLFPVSDDNREREKARMLSGMPFVVHTSSTIIQDMINCGDACAAVRITKVQHYQREVAPLHEFIIVWYHVVNKPEVANYLVIERWGSDVQPPNPTKEKVDKLDIYASDPAPSSLGSGQMQGPITATTASSMNNSTSSAQTQAPIAATTPSATDYPASSSTTPFSEQLRHTAKGSLRHSLELSGKLTTSVASDRIVVSCRRNDIDLEKMEPGDRTLLATLVPRAEHAISVAQILCIASFVSQHSPIYDLFDKSCFYYSRAILDITRRLMKCERTQIKVAQGFDFFKLDALKWGATIFNGAMADQGDGISVCRPFRKIVKLPGRNLRLMSVPRRRYVADAILLYGFSQFLQSIDRPVKVLEQQLRDEARARAAPPSKRS</sequence>
<name>A0AAD7A745_9AGAR</name>
<gene>
    <name evidence="2" type="ORF">DFH08DRAFT_861708</name>
</gene>
<evidence type="ECO:0000313" key="2">
    <source>
        <dbReference type="EMBL" id="KAJ7350536.1"/>
    </source>
</evidence>
<feature type="compositionally biased region" description="Low complexity" evidence="1">
    <location>
        <begin position="188"/>
        <end position="216"/>
    </location>
</feature>
<evidence type="ECO:0000256" key="1">
    <source>
        <dbReference type="SAM" id="MobiDB-lite"/>
    </source>
</evidence>
<dbReference type="Proteomes" id="UP001218218">
    <property type="component" value="Unassembled WGS sequence"/>
</dbReference>
<feature type="region of interest" description="Disordered" evidence="1">
    <location>
        <begin position="170"/>
        <end position="229"/>
    </location>
</feature>
<dbReference type="AlphaFoldDB" id="A0AAD7A745"/>
<reference evidence="2" key="1">
    <citation type="submission" date="2023-03" db="EMBL/GenBank/DDBJ databases">
        <title>Massive genome expansion in bonnet fungi (Mycena s.s.) driven by repeated elements and novel gene families across ecological guilds.</title>
        <authorList>
            <consortium name="Lawrence Berkeley National Laboratory"/>
            <person name="Harder C.B."/>
            <person name="Miyauchi S."/>
            <person name="Viragh M."/>
            <person name="Kuo A."/>
            <person name="Thoen E."/>
            <person name="Andreopoulos B."/>
            <person name="Lu D."/>
            <person name="Skrede I."/>
            <person name="Drula E."/>
            <person name="Henrissat B."/>
            <person name="Morin E."/>
            <person name="Kohler A."/>
            <person name="Barry K."/>
            <person name="LaButti K."/>
            <person name="Morin E."/>
            <person name="Salamov A."/>
            <person name="Lipzen A."/>
            <person name="Mereny Z."/>
            <person name="Hegedus B."/>
            <person name="Baldrian P."/>
            <person name="Stursova M."/>
            <person name="Weitz H."/>
            <person name="Taylor A."/>
            <person name="Grigoriev I.V."/>
            <person name="Nagy L.G."/>
            <person name="Martin F."/>
            <person name="Kauserud H."/>
        </authorList>
    </citation>
    <scope>NUCLEOTIDE SEQUENCE</scope>
    <source>
        <strain evidence="2">CBHHK002</strain>
    </source>
</reference>